<evidence type="ECO:0000256" key="3">
    <source>
        <dbReference type="PIRSR" id="PIRSR633199-1"/>
    </source>
</evidence>
<dbReference type="GO" id="GO:0016597">
    <property type="term" value="F:amino acid binding"/>
    <property type="evidence" value="ECO:0007669"/>
    <property type="project" value="TreeGrafter"/>
</dbReference>
<evidence type="ECO:0000313" key="4">
    <source>
        <dbReference type="EMBL" id="GGS22091.1"/>
    </source>
</evidence>
<protein>
    <submittedName>
        <fullName evidence="4">N(G),N(G)-dimethylarginine dimethylaminohydrolase</fullName>
    </submittedName>
</protein>
<dbReference type="InterPro" id="IPR033199">
    <property type="entry name" value="DDAH-like"/>
</dbReference>
<feature type="active site" description="Proton donor" evidence="3">
    <location>
        <position position="197"/>
    </location>
</feature>
<reference evidence="4" key="1">
    <citation type="journal article" date="2014" name="Int. J. Syst. Evol. Microbiol.">
        <title>Complete genome sequence of Corynebacterium casei LMG S-19264T (=DSM 44701T), isolated from a smear-ripened cheese.</title>
        <authorList>
            <consortium name="US DOE Joint Genome Institute (JGI-PGF)"/>
            <person name="Walter F."/>
            <person name="Albersmeier A."/>
            <person name="Kalinowski J."/>
            <person name="Ruckert C."/>
        </authorList>
    </citation>
    <scope>NUCLEOTIDE SEQUENCE</scope>
    <source>
        <strain evidence="4">JCM 4386</strain>
    </source>
</reference>
<dbReference type="GO" id="GO:0000052">
    <property type="term" value="P:citrulline metabolic process"/>
    <property type="evidence" value="ECO:0007669"/>
    <property type="project" value="TreeGrafter"/>
</dbReference>
<evidence type="ECO:0000313" key="5">
    <source>
        <dbReference type="Proteomes" id="UP000606194"/>
    </source>
</evidence>
<dbReference type="GO" id="GO:0045429">
    <property type="term" value="P:positive regulation of nitric oxide biosynthetic process"/>
    <property type="evidence" value="ECO:0007669"/>
    <property type="project" value="TreeGrafter"/>
</dbReference>
<sequence>MLLRGFVLVVPRCMMADRRRVRGAGRATRFGDLDVPSKKALIRRPSPRLAEGLVTHVEREKVDVELALRQWEAYAEALRTHGWETVEVDPADDCPDSVFVEDTVVMYKNVALIARSGAESRRDETLGVEEAVARLGCSVNWIWEPGTLDGGDVLKVGDTIHVGRGGRTNAVGVQQVRAAFEPLGARVVAVPVSKVLHLKSAVTALPDGTVIGHIPHLDRPSLFPRFLSVPEESGSHVVLLGGPRLLMAASAPKTAELLADLGHEPVVVDIGEFEKLEGCVTCLSVRLRDLYV</sequence>
<dbReference type="SUPFAM" id="SSF55909">
    <property type="entry name" value="Pentein"/>
    <property type="match status" value="1"/>
</dbReference>
<dbReference type="PANTHER" id="PTHR12737:SF9">
    <property type="entry name" value="DIMETHYLARGININASE"/>
    <property type="match status" value="1"/>
</dbReference>
<dbReference type="Gene3D" id="3.75.10.10">
    <property type="entry name" value="L-arginine/glycine Amidinotransferase, Chain A"/>
    <property type="match status" value="1"/>
</dbReference>
<dbReference type="GO" id="GO:0016403">
    <property type="term" value="F:dimethylargininase activity"/>
    <property type="evidence" value="ECO:0007669"/>
    <property type="project" value="TreeGrafter"/>
</dbReference>
<evidence type="ECO:0000256" key="1">
    <source>
        <dbReference type="ARBA" id="ARBA00008532"/>
    </source>
</evidence>
<dbReference type="NCBIfam" id="NF045660">
    <property type="entry name" value="DiMthArgaseDdahStm"/>
    <property type="match status" value="1"/>
</dbReference>
<comment type="caution">
    <text evidence="4">The sequence shown here is derived from an EMBL/GenBank/DDBJ whole genome shotgun (WGS) entry which is preliminary data.</text>
</comment>
<organism evidence="4 5">
    <name type="scientific">Streptomyces humidus</name>
    <dbReference type="NCBI Taxonomy" id="52259"/>
    <lineage>
        <taxon>Bacteria</taxon>
        <taxon>Bacillati</taxon>
        <taxon>Actinomycetota</taxon>
        <taxon>Actinomycetes</taxon>
        <taxon>Kitasatosporales</taxon>
        <taxon>Streptomycetaceae</taxon>
        <taxon>Streptomyces</taxon>
    </lineage>
</organism>
<accession>A0A918G761</accession>
<reference evidence="4" key="2">
    <citation type="submission" date="2020-09" db="EMBL/GenBank/DDBJ databases">
        <authorList>
            <person name="Sun Q."/>
            <person name="Ohkuma M."/>
        </authorList>
    </citation>
    <scope>NUCLEOTIDE SEQUENCE</scope>
    <source>
        <strain evidence="4">JCM 4386</strain>
    </source>
</reference>
<dbReference type="AlphaFoldDB" id="A0A918G761"/>
<feature type="active site" description="Nucleophile" evidence="3">
    <location>
        <position position="282"/>
    </location>
</feature>
<proteinExistence type="inferred from homology"/>
<dbReference type="PANTHER" id="PTHR12737">
    <property type="entry name" value="DIMETHYLARGININE DIMETHYLAMINOHYDROLASE"/>
    <property type="match status" value="1"/>
</dbReference>
<keyword evidence="5" id="KW-1185">Reference proteome</keyword>
<evidence type="ECO:0000256" key="2">
    <source>
        <dbReference type="ARBA" id="ARBA00022801"/>
    </source>
</evidence>
<dbReference type="EMBL" id="BMTL01000040">
    <property type="protein sequence ID" value="GGS22091.1"/>
    <property type="molecule type" value="Genomic_DNA"/>
</dbReference>
<dbReference type="FunFam" id="3.75.10.10:FF:000004">
    <property type="entry name" value="N(G),N(G)-dimethylarginine dimethylaminohydrolase 1"/>
    <property type="match status" value="1"/>
</dbReference>
<name>A0A918G761_9ACTN</name>
<dbReference type="GO" id="GO:0006525">
    <property type="term" value="P:arginine metabolic process"/>
    <property type="evidence" value="ECO:0007669"/>
    <property type="project" value="TreeGrafter"/>
</dbReference>
<dbReference type="Proteomes" id="UP000606194">
    <property type="component" value="Unassembled WGS sequence"/>
</dbReference>
<keyword evidence="2" id="KW-0378">Hydrolase</keyword>
<comment type="similarity">
    <text evidence="1">Belongs to the DDAH family.</text>
</comment>
<gene>
    <name evidence="4" type="primary">ddaH</name>
    <name evidence="4" type="ORF">GCM10010269_71170</name>
</gene>